<evidence type="ECO:0000313" key="6">
    <source>
        <dbReference type="EMBL" id="CAJ1372905.1"/>
    </source>
</evidence>
<dbReference type="AlphaFoldDB" id="A0AA36HPF2"/>
<reference evidence="6" key="1">
    <citation type="submission" date="2023-08" db="EMBL/GenBank/DDBJ databases">
        <authorList>
            <person name="Chen Y."/>
            <person name="Shah S."/>
            <person name="Dougan E. K."/>
            <person name="Thang M."/>
            <person name="Chan C."/>
        </authorList>
    </citation>
    <scope>NUCLEOTIDE SEQUENCE</scope>
</reference>
<feature type="transmembrane region" description="Helical" evidence="5">
    <location>
        <begin position="236"/>
        <end position="260"/>
    </location>
</feature>
<feature type="transmembrane region" description="Helical" evidence="5">
    <location>
        <begin position="143"/>
        <end position="161"/>
    </location>
</feature>
<evidence type="ECO:0000256" key="5">
    <source>
        <dbReference type="SAM" id="Phobius"/>
    </source>
</evidence>
<evidence type="ECO:0000313" key="7">
    <source>
        <dbReference type="Proteomes" id="UP001178507"/>
    </source>
</evidence>
<name>A0AA36HPF2_9DINO</name>
<feature type="transmembrane region" description="Helical" evidence="5">
    <location>
        <begin position="105"/>
        <end position="123"/>
    </location>
</feature>
<accession>A0AA36HPF2</accession>
<protein>
    <recommendedName>
        <fullName evidence="8">Auxin efflux carrier</fullName>
    </recommendedName>
</protein>
<feature type="transmembrane region" description="Helical" evidence="5">
    <location>
        <begin position="345"/>
        <end position="369"/>
    </location>
</feature>
<keyword evidence="3 5" id="KW-1133">Transmembrane helix</keyword>
<sequence length="421" mass="44992">MASLFVEAVLVSVYANVEALLICCAGVYAMHRQIVAPEGLRVLSRLVVEVLFPCIAFSNFRAYSWELLGEWYMAGVGSFLTMVLGALLGKCGALLLRLEPPYSKIFILSTTFGNVGALPFVLVPPIVANWKPAMSDPESLYKAYGVISLYALVWNMALFGLGRPYALSMRTEKVETESEASQNRPCVVRFLQKLRKVESVVWGSILAIVVGCIAPLRDLLSERAGGTLRFVGSFTYKLGSAGIQVSTLVLGGSLYLGGVAQLEKRRARAKALQDAQEREGASPQASVEEEVSQSEIGGEVCCGLSPMVRLAVGATFTKLVLIPAISIPLIVLAVKAGAIGQDQPMLFMVLMIQTGVPSAQTTLALLVSAGLQKVAGEMRSIVYLPMYFASVATIAAVIVLAVTLFDTFDAPGLGVELNATL</sequence>
<feature type="transmembrane region" description="Helical" evidence="5">
    <location>
        <begin position="199"/>
        <end position="216"/>
    </location>
</feature>
<organism evidence="6 7">
    <name type="scientific">Effrenium voratum</name>
    <dbReference type="NCBI Taxonomy" id="2562239"/>
    <lineage>
        <taxon>Eukaryota</taxon>
        <taxon>Sar</taxon>
        <taxon>Alveolata</taxon>
        <taxon>Dinophyceae</taxon>
        <taxon>Suessiales</taxon>
        <taxon>Symbiodiniaceae</taxon>
        <taxon>Effrenium</taxon>
    </lineage>
</organism>
<dbReference type="Proteomes" id="UP001178507">
    <property type="component" value="Unassembled WGS sequence"/>
</dbReference>
<feature type="transmembrane region" description="Helical" evidence="5">
    <location>
        <begin position="72"/>
        <end position="93"/>
    </location>
</feature>
<dbReference type="InterPro" id="IPR004776">
    <property type="entry name" value="Mem_transp_PIN-like"/>
</dbReference>
<keyword evidence="2 5" id="KW-0812">Transmembrane</keyword>
<dbReference type="GO" id="GO:0016020">
    <property type="term" value="C:membrane"/>
    <property type="evidence" value="ECO:0007669"/>
    <property type="project" value="UniProtKB-SubCell"/>
</dbReference>
<dbReference type="PANTHER" id="PTHR31419:SF1">
    <property type="entry name" value="PROTEIN PIN-LIKES 6"/>
    <property type="match status" value="1"/>
</dbReference>
<evidence type="ECO:0000256" key="2">
    <source>
        <dbReference type="ARBA" id="ARBA00022692"/>
    </source>
</evidence>
<dbReference type="GO" id="GO:0055085">
    <property type="term" value="P:transmembrane transport"/>
    <property type="evidence" value="ECO:0007669"/>
    <property type="project" value="InterPro"/>
</dbReference>
<dbReference type="Pfam" id="PF03547">
    <property type="entry name" value="Mem_trans"/>
    <property type="match status" value="1"/>
</dbReference>
<feature type="transmembrane region" description="Helical" evidence="5">
    <location>
        <begin position="381"/>
        <end position="405"/>
    </location>
</feature>
<proteinExistence type="predicted"/>
<comment type="subcellular location">
    <subcellularLocation>
        <location evidence="1">Membrane</location>
        <topology evidence="1">Multi-pass membrane protein</topology>
    </subcellularLocation>
</comment>
<feature type="transmembrane region" description="Helical" evidence="5">
    <location>
        <begin position="319"/>
        <end position="339"/>
    </location>
</feature>
<dbReference type="PANTHER" id="PTHR31419">
    <property type="entry name" value="PROTEIN PIN-LIKES 2"/>
    <property type="match status" value="1"/>
</dbReference>
<keyword evidence="7" id="KW-1185">Reference proteome</keyword>
<evidence type="ECO:0008006" key="8">
    <source>
        <dbReference type="Google" id="ProtNLM"/>
    </source>
</evidence>
<feature type="transmembrane region" description="Helical" evidence="5">
    <location>
        <begin position="12"/>
        <end position="30"/>
    </location>
</feature>
<dbReference type="InterPro" id="IPR039305">
    <property type="entry name" value="PILS2/6"/>
</dbReference>
<dbReference type="EMBL" id="CAUJNA010000164">
    <property type="protein sequence ID" value="CAJ1372905.1"/>
    <property type="molecule type" value="Genomic_DNA"/>
</dbReference>
<evidence type="ECO:0000256" key="1">
    <source>
        <dbReference type="ARBA" id="ARBA00004141"/>
    </source>
</evidence>
<comment type="caution">
    <text evidence="6">The sequence shown here is derived from an EMBL/GenBank/DDBJ whole genome shotgun (WGS) entry which is preliminary data.</text>
</comment>
<gene>
    <name evidence="6" type="ORF">EVOR1521_LOCUS2884</name>
</gene>
<feature type="transmembrane region" description="Helical" evidence="5">
    <location>
        <begin position="42"/>
        <end position="60"/>
    </location>
</feature>
<evidence type="ECO:0000256" key="3">
    <source>
        <dbReference type="ARBA" id="ARBA00022989"/>
    </source>
</evidence>
<keyword evidence="4 5" id="KW-0472">Membrane</keyword>
<evidence type="ECO:0000256" key="4">
    <source>
        <dbReference type="ARBA" id="ARBA00023136"/>
    </source>
</evidence>